<proteinExistence type="predicted"/>
<gene>
    <name evidence="1" type="primary">PSMC3IP</name>
    <name evidence="1" type="ORF">H4S07_000552</name>
</gene>
<comment type="caution">
    <text evidence="1">The sequence shown here is derived from an EMBL/GenBank/DDBJ whole genome shotgun (WGS) entry which is preliminary data.</text>
</comment>
<protein>
    <submittedName>
        <fullName evidence="1">PSMC3 interacting protein</fullName>
    </submittedName>
</protein>
<dbReference type="EMBL" id="JANBUP010000039">
    <property type="protein sequence ID" value="KAJ2813597.1"/>
    <property type="molecule type" value="Genomic_DNA"/>
</dbReference>
<name>A0ACC1LQE0_9FUNG</name>
<feature type="non-terminal residue" evidence="1">
    <location>
        <position position="1"/>
    </location>
</feature>
<evidence type="ECO:0000313" key="2">
    <source>
        <dbReference type="Proteomes" id="UP001140096"/>
    </source>
</evidence>
<accession>A0ACC1LQE0</accession>
<organism evidence="1 2">
    <name type="scientific">Coemansia furcata</name>
    <dbReference type="NCBI Taxonomy" id="417177"/>
    <lineage>
        <taxon>Eukaryota</taxon>
        <taxon>Fungi</taxon>
        <taxon>Fungi incertae sedis</taxon>
        <taxon>Zoopagomycota</taxon>
        <taxon>Kickxellomycotina</taxon>
        <taxon>Kickxellomycetes</taxon>
        <taxon>Kickxellales</taxon>
        <taxon>Kickxellaceae</taxon>
        <taxon>Coemansia</taxon>
    </lineage>
</organism>
<keyword evidence="2" id="KW-1185">Reference proteome</keyword>
<reference evidence="1" key="1">
    <citation type="submission" date="2022-07" db="EMBL/GenBank/DDBJ databases">
        <title>Phylogenomic reconstructions and comparative analyses of Kickxellomycotina fungi.</title>
        <authorList>
            <person name="Reynolds N.K."/>
            <person name="Stajich J.E."/>
            <person name="Barry K."/>
            <person name="Grigoriev I.V."/>
            <person name="Crous P."/>
            <person name="Smith M.E."/>
        </authorList>
    </citation>
    <scope>NUCLEOTIDE SEQUENCE</scope>
    <source>
        <strain evidence="1">CBS 102833</strain>
    </source>
</reference>
<evidence type="ECO:0000313" key="1">
    <source>
        <dbReference type="EMBL" id="KAJ2813597.1"/>
    </source>
</evidence>
<sequence>QAVLAYLQKTNRPYSANDISSQLHGLVSPAQAKKVLNSLADEEKIQRKDNGKQQIFFAIQTSIDVPSVEDAEEEEDLIKERGEQADKLKDENRTLALRLQALTSALTDDQIRERISKLTYEVKSNEERLSQLRSGEVISPQERKKIETEHAVMLKLWSSRKRIFKNISDTIAEQYPGKMKDLFEEIGVETDESAGADSSILGNK</sequence>
<dbReference type="Proteomes" id="UP001140096">
    <property type="component" value="Unassembled WGS sequence"/>
</dbReference>